<dbReference type="Proteomes" id="UP000094801">
    <property type="component" value="Unassembled WGS sequence"/>
</dbReference>
<keyword evidence="3" id="KW-0597">Phosphoprotein</keyword>
<dbReference type="PRINTS" id="PR00119">
    <property type="entry name" value="CATATPASE"/>
</dbReference>
<feature type="domain" description="P-type ATPase A" evidence="15">
    <location>
        <begin position="533"/>
        <end position="660"/>
    </location>
</feature>
<dbReference type="PANTHER" id="PTHR45630:SF8">
    <property type="entry name" value="CATION-TRANSPORTING ATPASE"/>
    <property type="match status" value="1"/>
</dbReference>
<keyword evidence="10 13" id="KW-1133">Transmembrane helix</keyword>
<dbReference type="InterPro" id="IPR047819">
    <property type="entry name" value="P5A-ATPase_N"/>
</dbReference>
<dbReference type="SUPFAM" id="SSF56784">
    <property type="entry name" value="HAD-like"/>
    <property type="match status" value="1"/>
</dbReference>
<proteinExistence type="inferred from homology"/>
<dbReference type="SUPFAM" id="SSF81665">
    <property type="entry name" value="Calcium ATPase, transmembrane domain M"/>
    <property type="match status" value="1"/>
</dbReference>
<dbReference type="Gene3D" id="3.40.50.1000">
    <property type="entry name" value="HAD superfamily/HAD-like"/>
    <property type="match status" value="1"/>
</dbReference>
<feature type="transmembrane region" description="Helical" evidence="13">
    <location>
        <begin position="475"/>
        <end position="491"/>
    </location>
</feature>
<dbReference type="FunFam" id="3.40.50.1000:FF:000068">
    <property type="entry name" value="Cation-transporting ATPase"/>
    <property type="match status" value="1"/>
</dbReference>
<feature type="compositionally biased region" description="Polar residues" evidence="14">
    <location>
        <begin position="1"/>
        <end position="10"/>
    </location>
</feature>
<dbReference type="InterPro" id="IPR047821">
    <property type="entry name" value="P5B-type_ATPase"/>
</dbReference>
<comment type="catalytic activity">
    <reaction evidence="12 13">
        <text>ATP + H2O = ADP + phosphate + H(+)</text>
        <dbReference type="Rhea" id="RHEA:13065"/>
        <dbReference type="ChEBI" id="CHEBI:15377"/>
        <dbReference type="ChEBI" id="CHEBI:15378"/>
        <dbReference type="ChEBI" id="CHEBI:30616"/>
        <dbReference type="ChEBI" id="CHEBI:43474"/>
        <dbReference type="ChEBI" id="CHEBI:456216"/>
    </reaction>
</comment>
<feature type="transmembrane region" description="Helical" evidence="13">
    <location>
        <begin position="677"/>
        <end position="701"/>
    </location>
</feature>
<feature type="region of interest" description="Disordered" evidence="14">
    <location>
        <begin position="204"/>
        <end position="224"/>
    </location>
</feature>
<dbReference type="InterPro" id="IPR018303">
    <property type="entry name" value="ATPase_P-typ_P_site"/>
</dbReference>
<dbReference type="SUPFAM" id="SSF81653">
    <property type="entry name" value="Calcium ATPase, transduction domain A"/>
    <property type="match status" value="1"/>
</dbReference>
<dbReference type="InterPro" id="IPR008250">
    <property type="entry name" value="ATPase_P-typ_transduc_dom_A_sf"/>
</dbReference>
<dbReference type="SFLD" id="SFLDG00002">
    <property type="entry name" value="C1.7:_P-type_atpase_like"/>
    <property type="match status" value="1"/>
</dbReference>
<dbReference type="GO" id="GO:0046872">
    <property type="term" value="F:metal ion binding"/>
    <property type="evidence" value="ECO:0007669"/>
    <property type="project" value="UniProtKB-UniRule"/>
</dbReference>
<reference evidence="19" key="1">
    <citation type="submission" date="2016-04" db="EMBL/GenBank/DDBJ databases">
        <title>Comparative genomics of biotechnologically important yeasts.</title>
        <authorList>
            <consortium name="DOE Joint Genome Institute"/>
            <person name="Riley R."/>
            <person name="Haridas S."/>
            <person name="Wolfe K.H."/>
            <person name="Lopes M.R."/>
            <person name="Hittinger C.T."/>
            <person name="Goker M."/>
            <person name="Salamov A."/>
            <person name="Wisecaver J."/>
            <person name="Long T.M."/>
            <person name="Aerts A.L."/>
            <person name="Barry K."/>
            <person name="Choi C."/>
            <person name="Clum A."/>
            <person name="Coughlan A.Y."/>
            <person name="Deshpande S."/>
            <person name="Douglass A.P."/>
            <person name="Hanson S.J."/>
            <person name="Klenk H.-P."/>
            <person name="Labutti K."/>
            <person name="Lapidus A."/>
            <person name="Lindquist E."/>
            <person name="Lipzen A."/>
            <person name="Meier-Kolthoff J.P."/>
            <person name="Ohm R.A."/>
            <person name="Otillar R.P."/>
            <person name="Pangilinan J."/>
            <person name="Peng Y."/>
            <person name="Rokas A."/>
            <person name="Rosa C.A."/>
            <person name="Scheuner C."/>
            <person name="Sibirny A.A."/>
            <person name="Slot J.C."/>
            <person name="Stielow J.B."/>
            <person name="Sun H."/>
            <person name="Kurtzman C.P."/>
            <person name="Blackwell M."/>
            <person name="Grigoriev I.V."/>
            <person name="Jeffries T.W."/>
        </authorList>
    </citation>
    <scope>NUCLEOTIDE SEQUENCE [LARGE SCALE GENOMIC DNA]</scope>
    <source>
        <strain evidence="19">NRRL YB-2248</strain>
    </source>
</reference>
<dbReference type="Pfam" id="PF13246">
    <property type="entry name" value="Cation_ATPase"/>
    <property type="match status" value="1"/>
</dbReference>
<protein>
    <recommendedName>
        <fullName evidence="13">Cation-transporting ATPase</fullName>
        <ecNumber evidence="13">7.2.2.-</ecNumber>
    </recommendedName>
</protein>
<dbReference type="SFLD" id="SFLDS00003">
    <property type="entry name" value="Haloacid_Dehalogenase"/>
    <property type="match status" value="1"/>
</dbReference>
<dbReference type="OrthoDB" id="48943at2759"/>
<evidence type="ECO:0000256" key="2">
    <source>
        <dbReference type="ARBA" id="ARBA00006000"/>
    </source>
</evidence>
<dbReference type="Pfam" id="PF00122">
    <property type="entry name" value="E1-E2_ATPase"/>
    <property type="match status" value="1"/>
</dbReference>
<dbReference type="Gene3D" id="2.70.150.10">
    <property type="entry name" value="Calcium-transporting ATPase, cytoplasmic transduction domain A"/>
    <property type="match status" value="1"/>
</dbReference>
<evidence type="ECO:0000259" key="15">
    <source>
        <dbReference type="Pfam" id="PF00122"/>
    </source>
</evidence>
<keyword evidence="6 13" id="KW-0547">Nucleotide-binding</keyword>
<dbReference type="FunFam" id="1.20.1110.10:FF:000032">
    <property type="entry name" value="Cation-transporting ATPase"/>
    <property type="match status" value="1"/>
</dbReference>
<dbReference type="EC" id="7.2.2.-" evidence="13"/>
<dbReference type="PROSITE" id="PS00154">
    <property type="entry name" value="ATPASE_E1_E2"/>
    <property type="match status" value="1"/>
</dbReference>
<feature type="transmembrane region" description="Helical" evidence="13">
    <location>
        <begin position="497"/>
        <end position="515"/>
    </location>
</feature>
<keyword evidence="4 13" id="KW-0812">Transmembrane</keyword>
<dbReference type="CDD" id="cd07542">
    <property type="entry name" value="P-type_ATPase_cation"/>
    <property type="match status" value="1"/>
</dbReference>
<dbReference type="PANTHER" id="PTHR45630">
    <property type="entry name" value="CATION-TRANSPORTING ATPASE-RELATED"/>
    <property type="match status" value="1"/>
</dbReference>
<feature type="compositionally biased region" description="Polar residues" evidence="14">
    <location>
        <begin position="204"/>
        <end position="216"/>
    </location>
</feature>
<feature type="transmembrane region" description="Helical" evidence="13">
    <location>
        <begin position="1365"/>
        <end position="1384"/>
    </location>
</feature>
<dbReference type="InterPro" id="IPR044492">
    <property type="entry name" value="P_typ_ATPase_HD_dom"/>
</dbReference>
<dbReference type="InterPro" id="IPR023214">
    <property type="entry name" value="HAD_sf"/>
</dbReference>
<feature type="transmembrane region" description="Helical" evidence="13">
    <location>
        <begin position="1219"/>
        <end position="1237"/>
    </location>
</feature>
<feature type="transmembrane region" description="Helical" evidence="13">
    <location>
        <begin position="713"/>
        <end position="734"/>
    </location>
</feature>
<evidence type="ECO:0000256" key="11">
    <source>
        <dbReference type="ARBA" id="ARBA00023136"/>
    </source>
</evidence>
<evidence type="ECO:0000256" key="14">
    <source>
        <dbReference type="SAM" id="MobiDB-lite"/>
    </source>
</evidence>
<keyword evidence="9 13" id="KW-1278">Translocase</keyword>
<dbReference type="InterPro" id="IPR006544">
    <property type="entry name" value="P-type_TPase_V"/>
</dbReference>
<evidence type="ECO:0000256" key="12">
    <source>
        <dbReference type="ARBA" id="ARBA00049360"/>
    </source>
</evidence>
<evidence type="ECO:0000256" key="10">
    <source>
        <dbReference type="ARBA" id="ARBA00022989"/>
    </source>
</evidence>
<feature type="transmembrane region" description="Helical" evidence="13">
    <location>
        <begin position="1336"/>
        <end position="1353"/>
    </location>
</feature>
<dbReference type="GO" id="GO:0006874">
    <property type="term" value="P:intracellular calcium ion homeostasis"/>
    <property type="evidence" value="ECO:0007669"/>
    <property type="project" value="TreeGrafter"/>
</dbReference>
<dbReference type="InterPro" id="IPR036412">
    <property type="entry name" value="HAD-like_sf"/>
</dbReference>
<feature type="domain" description="Cation-transporting P-type ATPase N-terminal" evidence="16">
    <location>
        <begin position="438"/>
        <end position="490"/>
    </location>
</feature>
<dbReference type="GO" id="GO:0022890">
    <property type="term" value="F:inorganic cation transmembrane transporter activity"/>
    <property type="evidence" value="ECO:0007669"/>
    <property type="project" value="UniProtKB-ARBA"/>
</dbReference>
<dbReference type="InterPro" id="IPR004014">
    <property type="entry name" value="ATPase_P-typ_cation-transptr_N"/>
</dbReference>
<evidence type="ECO:0000256" key="6">
    <source>
        <dbReference type="ARBA" id="ARBA00022741"/>
    </source>
</evidence>
<evidence type="ECO:0000256" key="9">
    <source>
        <dbReference type="ARBA" id="ARBA00022967"/>
    </source>
</evidence>
<dbReference type="GO" id="GO:0016020">
    <property type="term" value="C:membrane"/>
    <property type="evidence" value="ECO:0007669"/>
    <property type="project" value="UniProtKB-SubCell"/>
</dbReference>
<dbReference type="GO" id="GO:0015662">
    <property type="term" value="F:P-type ion transporter activity"/>
    <property type="evidence" value="ECO:0007669"/>
    <property type="project" value="InterPro"/>
</dbReference>
<feature type="region of interest" description="Disordered" evidence="14">
    <location>
        <begin position="1"/>
        <end position="48"/>
    </location>
</feature>
<dbReference type="FunFam" id="2.70.150.10:FF:000119">
    <property type="entry name" value="Cation-transporting ATPase"/>
    <property type="match status" value="1"/>
</dbReference>
<keyword evidence="7 13" id="KW-0067">ATP-binding</keyword>
<evidence type="ECO:0000313" key="19">
    <source>
        <dbReference type="Proteomes" id="UP000094801"/>
    </source>
</evidence>
<feature type="transmembrane region" description="Helical" evidence="13">
    <location>
        <begin position="1249"/>
        <end position="1266"/>
    </location>
</feature>
<gene>
    <name evidence="18" type="ORF">CANARDRAFT_208586</name>
</gene>
<dbReference type="NCBIfam" id="TIGR01657">
    <property type="entry name" value="P-ATPase-V"/>
    <property type="match status" value="1"/>
</dbReference>
<evidence type="ECO:0000256" key="7">
    <source>
        <dbReference type="ARBA" id="ARBA00022840"/>
    </source>
</evidence>
<name>A0A1E4SXL4_9ASCO</name>
<dbReference type="GO" id="GO:0005524">
    <property type="term" value="F:ATP binding"/>
    <property type="evidence" value="ECO:0007669"/>
    <property type="project" value="UniProtKB-UniRule"/>
</dbReference>
<feature type="transmembrane region" description="Helical" evidence="13">
    <location>
        <begin position="1396"/>
        <end position="1418"/>
    </location>
</feature>
<dbReference type="GO" id="GO:0016887">
    <property type="term" value="F:ATP hydrolysis activity"/>
    <property type="evidence" value="ECO:0007669"/>
    <property type="project" value="InterPro"/>
</dbReference>
<evidence type="ECO:0000256" key="5">
    <source>
        <dbReference type="ARBA" id="ARBA00022723"/>
    </source>
</evidence>
<dbReference type="SFLD" id="SFLDF00027">
    <property type="entry name" value="p-type_atpase"/>
    <property type="match status" value="1"/>
</dbReference>
<keyword evidence="5 13" id="KW-0479">Metal-binding</keyword>
<keyword evidence="19" id="KW-1185">Reference proteome</keyword>
<feature type="region of interest" description="Disordered" evidence="14">
    <location>
        <begin position="360"/>
        <end position="392"/>
    </location>
</feature>
<accession>A0A1E4SXL4</accession>
<dbReference type="Pfam" id="PF00690">
    <property type="entry name" value="Cation_ATPase_N"/>
    <property type="match status" value="1"/>
</dbReference>
<dbReference type="Pfam" id="PF12409">
    <property type="entry name" value="P5-ATPase"/>
    <property type="match status" value="1"/>
</dbReference>
<dbReference type="InterPro" id="IPR001757">
    <property type="entry name" value="P_typ_ATPase"/>
</dbReference>
<dbReference type="GO" id="GO:0098662">
    <property type="term" value="P:inorganic cation transmembrane transport"/>
    <property type="evidence" value="ECO:0007669"/>
    <property type="project" value="UniProtKB-ARBA"/>
</dbReference>
<keyword evidence="11 13" id="KW-0472">Membrane</keyword>
<evidence type="ECO:0000256" key="13">
    <source>
        <dbReference type="RuleBase" id="RU362082"/>
    </source>
</evidence>
<evidence type="ECO:0000256" key="4">
    <source>
        <dbReference type="ARBA" id="ARBA00022692"/>
    </source>
</evidence>
<feature type="domain" description="P5B-type ATPase N-terminal" evidence="17">
    <location>
        <begin position="270"/>
        <end position="416"/>
    </location>
</feature>
<feature type="compositionally biased region" description="Basic and acidic residues" evidence="14">
    <location>
        <begin position="30"/>
        <end position="40"/>
    </location>
</feature>
<dbReference type="InterPro" id="IPR059000">
    <property type="entry name" value="ATPase_P-type_domA"/>
</dbReference>
<dbReference type="GO" id="GO:0019829">
    <property type="term" value="F:ATPase-coupled monoatomic cation transmembrane transporter activity"/>
    <property type="evidence" value="ECO:0007669"/>
    <property type="project" value="UniProtKB-UniRule"/>
</dbReference>
<dbReference type="InterPro" id="IPR023299">
    <property type="entry name" value="ATPase_P-typ_cyto_dom_N"/>
</dbReference>
<dbReference type="EMBL" id="KV453858">
    <property type="protein sequence ID" value="ODV84227.1"/>
    <property type="molecule type" value="Genomic_DNA"/>
</dbReference>
<evidence type="ECO:0000313" key="18">
    <source>
        <dbReference type="EMBL" id="ODV84227.1"/>
    </source>
</evidence>
<evidence type="ECO:0000259" key="16">
    <source>
        <dbReference type="Pfam" id="PF00690"/>
    </source>
</evidence>
<dbReference type="InterPro" id="IPR023298">
    <property type="entry name" value="ATPase_P-typ_TM_dom_sf"/>
</dbReference>
<sequence length="1460" mass="164865">MPNDHTQGSSARGGRRTHTDSMSSSMTSSRRRELSRHRDSISSNVSTAYHIDENETEMFSGAASHVVPSSISSFHHHNISQHTSSYKSPALSISSANRAHIDDLDLDNPDLELTTVQSINSNADFQERANFRFFTTEEIESAKGTSSLKISNNHDPAHVMVDYDTNWNTYESDYETDEVISRPGSVVERPLQFQSLSDYGSIQEAGSSRSVTTRETTPLYANDEDELSSIDHDNTDARSALKVDIRYHDKLFGSKFPATNLSQRFYIAEEDLVIGIAGYKTSKWKLVMYYTLILCTFGLGYLILRWYPRLRIKMMADAIPLGKAEWVVVEDEYGVLDIQPVDRHWYNRVLSTFIPRSHSNHDNHANADKVPPSGVSTEGTGDDENKDDSSIGWDQIDPVVPVLISFEYRYMKLFYDPLEDLFKLSNTWIDEKWSRYPDIKDGISEETYKSRKLIFGSNLINIKQKSIVQLLTDEILHPFYMFQVFSILLWLADDYYYYAFCIFLISVISIIESLVETKTTMDRMRNISRFQCDVRVWRNGFWKEIMSEELVPGDIYEVSDPSLTLFPCDAILLSGDCIVNEAMLTGESVPVSKVPVSSDTTRDLENEFTSTKLSNNLSRSFLYSGTKIVRCRYGSNNEAATALVVRTGFNTTKGALVRSMLFPKPSGFKFYEDSFKYIGVMASIAGVGFIFSTINFIKLGLGWKIIILRALDLITIVVPPALPATLTIGTSFALSRLRKKNIFCIAPTRVNVGGKLDVMCFDKTGTLTEEGLDIMGVRVSQPIRGRKEHEFSKLHTSVENLFDTESSSQSYELFLSMLTCHSLKVIEDEVIGDPLDIKMFEFTEWDIIEEVNEDQVLAQYIESHKIPSSLTPILLRPKDRLRNDTLFIQLKEFEFVSQLRRMSVITHSITNPSLLNIYVKGAPEVIETLCSPESLPINYHELLHQYTHNGYRVIACASKSVKVPNTGSFNDLTFLNDISREKCETELTFVGFVIFENRLKSSTKGALKELSDAELRTIMCTGDNVLTAVSVGRECELIKPDYKVYIPSFDYDYLPEVIEGNEEELDVNGTQLPPPIIWSEVDNPDMQLDPVTLAPQDINQDDKYCIAVTGDIFKYILTELSDRDLLIEKMLMRGAIFARMSPDEKHELVDRLKALDYTVGFCGDGANDCGALKAADVGISLSEAEASVAAPFTSRVFEISCVLDVIKEGRASLVTSFSCFQYMSLYSAIQFVTVSILYKEGTNLGDFQFLYIDLFLIIPIAIFMSWSKPHNQLCVKRPTANLISPKILIPLIGNIAVLCLFQLFIWTGIKDIHEPWYVAPIPGNDDEVKSTDNTVLFLYSNFQYIFVAVMLTVGPPYREPATRNVPFLLAIGGTLLVSTFLMVIDPDTWLGDLMDLTWISGPIKFSIILAALLCYFSLEACDKLVFSKIAKVYKRLFGAKGSKKKFKNLRTEFKSLNIIV</sequence>
<feature type="transmembrane region" description="Helical" evidence="13">
    <location>
        <begin position="1287"/>
        <end position="1309"/>
    </location>
</feature>
<organism evidence="18 19">
    <name type="scientific">[Candida] arabinofermentans NRRL YB-2248</name>
    <dbReference type="NCBI Taxonomy" id="983967"/>
    <lineage>
        <taxon>Eukaryota</taxon>
        <taxon>Fungi</taxon>
        <taxon>Dikarya</taxon>
        <taxon>Ascomycota</taxon>
        <taxon>Saccharomycotina</taxon>
        <taxon>Pichiomycetes</taxon>
        <taxon>Pichiales</taxon>
        <taxon>Pichiaceae</taxon>
        <taxon>Ogataea</taxon>
        <taxon>Ogataea/Candida clade</taxon>
    </lineage>
</organism>
<evidence type="ECO:0000259" key="17">
    <source>
        <dbReference type="Pfam" id="PF12409"/>
    </source>
</evidence>
<dbReference type="SUPFAM" id="SSF81660">
    <property type="entry name" value="Metal cation-transporting ATPase, ATP-binding domain N"/>
    <property type="match status" value="1"/>
</dbReference>
<comment type="similarity">
    <text evidence="2 13">Belongs to the cation transport ATPase (P-type) (TC 3.A.3) family. Type V subfamily.</text>
</comment>
<evidence type="ECO:0000256" key="3">
    <source>
        <dbReference type="ARBA" id="ARBA00022553"/>
    </source>
</evidence>
<dbReference type="Gene3D" id="3.40.1110.10">
    <property type="entry name" value="Calcium-transporting ATPase, cytoplasmic domain N"/>
    <property type="match status" value="1"/>
</dbReference>
<dbReference type="NCBIfam" id="TIGR01494">
    <property type="entry name" value="ATPase_P-type"/>
    <property type="match status" value="1"/>
</dbReference>
<dbReference type="STRING" id="983967.A0A1E4SXL4"/>
<evidence type="ECO:0000256" key="8">
    <source>
        <dbReference type="ARBA" id="ARBA00022842"/>
    </source>
</evidence>
<comment type="subcellular location">
    <subcellularLocation>
        <location evidence="1 13">Membrane</location>
        <topology evidence="1 13">Multi-pass membrane protein</topology>
    </subcellularLocation>
</comment>
<evidence type="ECO:0000256" key="1">
    <source>
        <dbReference type="ARBA" id="ARBA00004141"/>
    </source>
</evidence>
<feature type="transmembrane region" description="Helical" evidence="13">
    <location>
        <begin position="287"/>
        <end position="307"/>
    </location>
</feature>
<keyword evidence="8 13" id="KW-0460">Magnesium</keyword>